<dbReference type="AlphaFoldDB" id="A0A9Q1J8B8"/>
<keyword evidence="2" id="KW-1185">Reference proteome</keyword>
<name>A0A9Q1J8B8_SYNKA</name>
<evidence type="ECO:0000313" key="1">
    <source>
        <dbReference type="EMBL" id="KAJ8375254.1"/>
    </source>
</evidence>
<dbReference type="Proteomes" id="UP001152622">
    <property type="component" value="Chromosome 2"/>
</dbReference>
<gene>
    <name evidence="1" type="ORF">SKAU_G00058340</name>
</gene>
<protein>
    <submittedName>
        <fullName evidence="1">Uncharacterized protein</fullName>
    </submittedName>
</protein>
<comment type="caution">
    <text evidence="1">The sequence shown here is derived from an EMBL/GenBank/DDBJ whole genome shotgun (WGS) entry which is preliminary data.</text>
</comment>
<proteinExistence type="predicted"/>
<sequence length="85" mass="10073">MRPYPGHSLSREKRILNYRLSRARCEHSNRTRVRTKSGPNKRTEKWSRYASKRTLVWFVCGENRSNLGPTQLQKALRIFGLNELL</sequence>
<dbReference type="EMBL" id="JAINUF010000002">
    <property type="protein sequence ID" value="KAJ8375254.1"/>
    <property type="molecule type" value="Genomic_DNA"/>
</dbReference>
<evidence type="ECO:0000313" key="2">
    <source>
        <dbReference type="Proteomes" id="UP001152622"/>
    </source>
</evidence>
<organism evidence="1 2">
    <name type="scientific">Synaphobranchus kaupii</name>
    <name type="common">Kaup's arrowtooth eel</name>
    <dbReference type="NCBI Taxonomy" id="118154"/>
    <lineage>
        <taxon>Eukaryota</taxon>
        <taxon>Metazoa</taxon>
        <taxon>Chordata</taxon>
        <taxon>Craniata</taxon>
        <taxon>Vertebrata</taxon>
        <taxon>Euteleostomi</taxon>
        <taxon>Actinopterygii</taxon>
        <taxon>Neopterygii</taxon>
        <taxon>Teleostei</taxon>
        <taxon>Anguilliformes</taxon>
        <taxon>Synaphobranchidae</taxon>
        <taxon>Synaphobranchus</taxon>
    </lineage>
</organism>
<accession>A0A9Q1J8B8</accession>
<reference evidence="1" key="1">
    <citation type="journal article" date="2023" name="Science">
        <title>Genome structures resolve the early diversification of teleost fishes.</title>
        <authorList>
            <person name="Parey E."/>
            <person name="Louis A."/>
            <person name="Montfort J."/>
            <person name="Bouchez O."/>
            <person name="Roques C."/>
            <person name="Iampietro C."/>
            <person name="Lluch J."/>
            <person name="Castinel A."/>
            <person name="Donnadieu C."/>
            <person name="Desvignes T."/>
            <person name="Floi Bucao C."/>
            <person name="Jouanno E."/>
            <person name="Wen M."/>
            <person name="Mejri S."/>
            <person name="Dirks R."/>
            <person name="Jansen H."/>
            <person name="Henkel C."/>
            <person name="Chen W.J."/>
            <person name="Zahm M."/>
            <person name="Cabau C."/>
            <person name="Klopp C."/>
            <person name="Thompson A.W."/>
            <person name="Robinson-Rechavi M."/>
            <person name="Braasch I."/>
            <person name="Lecointre G."/>
            <person name="Bobe J."/>
            <person name="Postlethwait J.H."/>
            <person name="Berthelot C."/>
            <person name="Roest Crollius H."/>
            <person name="Guiguen Y."/>
        </authorList>
    </citation>
    <scope>NUCLEOTIDE SEQUENCE</scope>
    <source>
        <strain evidence="1">WJC10195</strain>
    </source>
</reference>